<proteinExistence type="predicted"/>
<evidence type="ECO:0000313" key="3">
    <source>
        <dbReference type="Proteomes" id="UP000078550"/>
    </source>
</evidence>
<dbReference type="Proteomes" id="UP000078550">
    <property type="component" value="Unassembled WGS sequence"/>
</dbReference>
<evidence type="ECO:0000256" key="1">
    <source>
        <dbReference type="SAM" id="SignalP"/>
    </source>
</evidence>
<organism evidence="2 3">
    <name type="scientific">Plasmodium ovale wallikeri</name>
    <dbReference type="NCBI Taxonomy" id="864142"/>
    <lineage>
        <taxon>Eukaryota</taxon>
        <taxon>Sar</taxon>
        <taxon>Alveolata</taxon>
        <taxon>Apicomplexa</taxon>
        <taxon>Aconoidasida</taxon>
        <taxon>Haemosporida</taxon>
        <taxon>Plasmodiidae</taxon>
        <taxon>Plasmodium</taxon>
        <taxon>Plasmodium (Plasmodium)</taxon>
    </lineage>
</organism>
<protein>
    <recommendedName>
        <fullName evidence="4">Arp2/3 complex 34 kDa subunit</fullName>
    </recommendedName>
</protein>
<evidence type="ECO:0008006" key="4">
    <source>
        <dbReference type="Google" id="ProtNLM"/>
    </source>
</evidence>
<evidence type="ECO:0000313" key="2">
    <source>
        <dbReference type="EMBL" id="SBT45630.1"/>
    </source>
</evidence>
<dbReference type="AlphaFoldDB" id="A0A1A8ZNF2"/>
<name>A0A1A8ZNF2_PLAOA</name>
<sequence length="427" mass="50653">MLGSLLIWVIWEKLVHFVCNFTNANLLSSVKVPCVNMCDRLYNHIRGAELESNLCISNNRALFVSIYNLMREGVPIPSSYYINEKIVDRETDRYVMTKYIYDIDDIIYKIEAHSKIKLKKENNIIIEYIEENFLQKNEIENIYMDDKYNKLDSIQIYISYNKFSNIWNLNTMQYFLNCYNDNDYLKIHTHILNKEDSGYNLQIELYEIPTNPSKILIIANHLSKIREALLCCPFMYFFLEKIKLCENIFEKMIIRKNEIIFTFKKNDYIIIIISIHYENIYDKFIILGLCKNIHTIMKTLDLSGNLDCSFYEDFPSHLIPLDLFVYNNNYIDNYTFENTNGKNSTKIPNVGFLSLKMDLQLFSNCKDFSELIKISSKVSHIIVSFRDFLNNALILYRVKRVSGGTHFMRTIERGKRRDPFYAHNYKG</sequence>
<dbReference type="EMBL" id="FLRE01000179">
    <property type="protein sequence ID" value="SBT45630.1"/>
    <property type="molecule type" value="Genomic_DNA"/>
</dbReference>
<reference evidence="3" key="1">
    <citation type="submission" date="2016-05" db="EMBL/GenBank/DDBJ databases">
        <authorList>
            <person name="Naeem Raeece"/>
        </authorList>
    </citation>
    <scope>NUCLEOTIDE SEQUENCE [LARGE SCALE GENOMIC DNA]</scope>
</reference>
<keyword evidence="1" id="KW-0732">Signal</keyword>
<accession>A0A1A8ZNF2</accession>
<feature type="signal peptide" evidence="1">
    <location>
        <begin position="1"/>
        <end position="17"/>
    </location>
</feature>
<gene>
    <name evidence="2" type="ORF">POVWA2_050390</name>
</gene>
<feature type="chain" id="PRO_5008382798" description="Arp2/3 complex 34 kDa subunit" evidence="1">
    <location>
        <begin position="18"/>
        <end position="427"/>
    </location>
</feature>